<dbReference type="Gene3D" id="1.10.260.40">
    <property type="entry name" value="lambda repressor-like DNA-binding domains"/>
    <property type="match status" value="1"/>
</dbReference>
<keyword evidence="1" id="KW-0238">DNA-binding</keyword>
<accession>A0A970B785</accession>
<dbReference type="PANTHER" id="PTHR36924:SF1">
    <property type="entry name" value="ANTITOXIN HIGA-1"/>
    <property type="match status" value="1"/>
</dbReference>
<name>A0A970B785_9GAMM</name>
<dbReference type="PANTHER" id="PTHR36924">
    <property type="entry name" value="ANTITOXIN HIGA-1"/>
    <property type="match status" value="1"/>
</dbReference>
<dbReference type="NCBIfam" id="TIGR02607">
    <property type="entry name" value="antidote_HigA"/>
    <property type="match status" value="1"/>
</dbReference>
<dbReference type="InterPro" id="IPR013430">
    <property type="entry name" value="Toxin_antidote_HigA"/>
</dbReference>
<proteinExistence type="predicted"/>
<reference evidence="3" key="1">
    <citation type="submission" date="2020-03" db="EMBL/GenBank/DDBJ databases">
        <title>Solimonas marina sp. nov., isolated from deep seawater of the Pacific Ocean.</title>
        <authorList>
            <person name="Liu X."/>
            <person name="Lai Q."/>
            <person name="Sun F."/>
            <person name="Gai Y."/>
            <person name="Li G."/>
            <person name="Shao Z."/>
        </authorList>
    </citation>
    <scope>NUCLEOTIDE SEQUENCE</scope>
    <source>
        <strain evidence="3">C16B3</strain>
    </source>
</reference>
<dbReference type="SUPFAM" id="SSF47413">
    <property type="entry name" value="lambda repressor-like DNA-binding domains"/>
    <property type="match status" value="1"/>
</dbReference>
<dbReference type="CDD" id="cd00093">
    <property type="entry name" value="HTH_XRE"/>
    <property type="match status" value="1"/>
</dbReference>
<dbReference type="AlphaFoldDB" id="A0A970B785"/>
<dbReference type="SMART" id="SM00530">
    <property type="entry name" value="HTH_XRE"/>
    <property type="match status" value="1"/>
</dbReference>
<protein>
    <submittedName>
        <fullName evidence="3">HigA family addiction module antidote protein</fullName>
    </submittedName>
</protein>
<dbReference type="Proteomes" id="UP000653472">
    <property type="component" value="Unassembled WGS sequence"/>
</dbReference>
<evidence type="ECO:0000259" key="2">
    <source>
        <dbReference type="PROSITE" id="PS50943"/>
    </source>
</evidence>
<dbReference type="InterPro" id="IPR010982">
    <property type="entry name" value="Lambda_DNA-bd_dom_sf"/>
</dbReference>
<evidence type="ECO:0000313" key="3">
    <source>
        <dbReference type="EMBL" id="NKF23618.1"/>
    </source>
</evidence>
<dbReference type="EMBL" id="JAAVXB010000009">
    <property type="protein sequence ID" value="NKF23618.1"/>
    <property type="molecule type" value="Genomic_DNA"/>
</dbReference>
<dbReference type="Pfam" id="PF01381">
    <property type="entry name" value="HTH_3"/>
    <property type="match status" value="1"/>
</dbReference>
<organism evidence="3 4">
    <name type="scientific">Solimonas marina</name>
    <dbReference type="NCBI Taxonomy" id="2714601"/>
    <lineage>
        <taxon>Bacteria</taxon>
        <taxon>Pseudomonadati</taxon>
        <taxon>Pseudomonadota</taxon>
        <taxon>Gammaproteobacteria</taxon>
        <taxon>Nevskiales</taxon>
        <taxon>Nevskiaceae</taxon>
        <taxon>Solimonas</taxon>
    </lineage>
</organism>
<dbReference type="PROSITE" id="PS50943">
    <property type="entry name" value="HTH_CROC1"/>
    <property type="match status" value="1"/>
</dbReference>
<sequence>MRQVAYPKPGEILLEEFLKPMGITQYRLAKEINVPQRRIGEIVAGTRAITADTGLRLAKFFGTSEGFWIALQSDYEREMTKDALAGVLAEIKPWSEARAA</sequence>
<dbReference type="RefSeq" id="WP_168148948.1">
    <property type="nucleotide sequence ID" value="NZ_JAAVXB010000009.1"/>
</dbReference>
<dbReference type="GO" id="GO:0003677">
    <property type="term" value="F:DNA binding"/>
    <property type="evidence" value="ECO:0007669"/>
    <property type="project" value="UniProtKB-KW"/>
</dbReference>
<evidence type="ECO:0000256" key="1">
    <source>
        <dbReference type="ARBA" id="ARBA00023125"/>
    </source>
</evidence>
<keyword evidence="4" id="KW-1185">Reference proteome</keyword>
<feature type="domain" description="HTH cro/C1-type" evidence="2">
    <location>
        <begin position="14"/>
        <end position="68"/>
    </location>
</feature>
<dbReference type="InterPro" id="IPR001387">
    <property type="entry name" value="Cro/C1-type_HTH"/>
</dbReference>
<evidence type="ECO:0000313" key="4">
    <source>
        <dbReference type="Proteomes" id="UP000653472"/>
    </source>
</evidence>
<comment type="caution">
    <text evidence="3">The sequence shown here is derived from an EMBL/GenBank/DDBJ whole genome shotgun (WGS) entry which is preliminary data.</text>
</comment>
<gene>
    <name evidence="3" type="ORF">G7Y82_14965</name>
</gene>